<dbReference type="PANTHER" id="PTHR43685:SF14">
    <property type="entry name" value="GLYCOSYLTRANSFERASE 2-LIKE DOMAIN-CONTAINING PROTEIN"/>
    <property type="match status" value="1"/>
</dbReference>
<dbReference type="SUPFAM" id="SSF53448">
    <property type="entry name" value="Nucleotide-diphospho-sugar transferases"/>
    <property type="match status" value="1"/>
</dbReference>
<proteinExistence type="predicted"/>
<dbReference type="CDD" id="cd00761">
    <property type="entry name" value="Glyco_tranf_GTA_type"/>
    <property type="match status" value="1"/>
</dbReference>
<dbReference type="PANTHER" id="PTHR43685">
    <property type="entry name" value="GLYCOSYLTRANSFERASE"/>
    <property type="match status" value="1"/>
</dbReference>
<dbReference type="AlphaFoldDB" id="A0A2G3PIC0"/>
<evidence type="ECO:0000313" key="3">
    <source>
        <dbReference type="Proteomes" id="UP000225108"/>
    </source>
</evidence>
<protein>
    <recommendedName>
        <fullName evidence="1">Glycosyltransferase 2-like domain-containing protein</fullName>
    </recommendedName>
</protein>
<feature type="domain" description="Glycosyltransferase 2-like" evidence="1">
    <location>
        <begin position="7"/>
        <end position="122"/>
    </location>
</feature>
<gene>
    <name evidence="2" type="ORF">CSW57_17570</name>
</gene>
<comment type="caution">
    <text evidence="2">The sequence shown here is derived from an EMBL/GenBank/DDBJ whole genome shotgun (WGS) entry which is preliminary data.</text>
</comment>
<dbReference type="InterPro" id="IPR029044">
    <property type="entry name" value="Nucleotide-diphossugar_trans"/>
</dbReference>
<dbReference type="EMBL" id="PEBD01000010">
    <property type="protein sequence ID" value="PHV65558.1"/>
    <property type="molecule type" value="Genomic_DNA"/>
</dbReference>
<dbReference type="Pfam" id="PF00535">
    <property type="entry name" value="Glycos_transf_2"/>
    <property type="match status" value="1"/>
</dbReference>
<name>A0A2G3PIC0_WILMA</name>
<dbReference type="RefSeq" id="WP_099383929.1">
    <property type="nucleotide sequence ID" value="NZ_PEBD01000010.1"/>
</dbReference>
<organism evidence="2 3">
    <name type="scientific">Williamsia marianensis</name>
    <dbReference type="NCBI Taxonomy" id="85044"/>
    <lineage>
        <taxon>Bacteria</taxon>
        <taxon>Bacillati</taxon>
        <taxon>Actinomycetota</taxon>
        <taxon>Actinomycetes</taxon>
        <taxon>Mycobacteriales</taxon>
        <taxon>Nocardiaceae</taxon>
        <taxon>Williamsia</taxon>
    </lineage>
</organism>
<dbReference type="Proteomes" id="UP000225108">
    <property type="component" value="Unassembled WGS sequence"/>
</dbReference>
<evidence type="ECO:0000259" key="1">
    <source>
        <dbReference type="Pfam" id="PF00535"/>
    </source>
</evidence>
<dbReference type="Gene3D" id="3.90.550.10">
    <property type="entry name" value="Spore Coat Polysaccharide Biosynthesis Protein SpsA, Chain A"/>
    <property type="match status" value="1"/>
</dbReference>
<evidence type="ECO:0000313" key="2">
    <source>
        <dbReference type="EMBL" id="PHV65558.1"/>
    </source>
</evidence>
<reference evidence="2 3" key="1">
    <citation type="submission" date="2017-10" db="EMBL/GenBank/DDBJ databases">
        <title>The draft genome sequence of Williamsia sp. BULT 1.1 isolated from the semi-arid grassland soils from South Africa.</title>
        <authorList>
            <person name="Kabwe M.H."/>
            <person name="Govender N."/>
            <person name="Mutseka Lunga P."/>
            <person name="Vikram S."/>
            <person name="Makhalanyane T.P."/>
        </authorList>
    </citation>
    <scope>NUCLEOTIDE SEQUENCE [LARGE SCALE GENOMIC DNA]</scope>
    <source>
        <strain evidence="2 3">BULT 1.1</strain>
    </source>
</reference>
<dbReference type="InterPro" id="IPR050834">
    <property type="entry name" value="Glycosyltransf_2"/>
</dbReference>
<sequence length="300" mass="33764">MDESRLTVVIPAYNEAETLRGCLDSLVPQLTHLYEIVVVDNNSTDETASLVEEFASKYGKFRSVVATEQGVIHARTVGFDNARGDVIARIDADSRVGPGWAQSINEFFDQYGDVYEAGTGLCTSHDLPFQDRFRRSHIGITGDARAKLAAMSERPGSEGPDLQRLFGSNMAMTKKAWEQARSCSCMRSDVFEDLDLTLCLKRNGVRIGLIPGADATISGRRYLTPPPAYFRYCLRDQRTFKVHGLPKERAKAVVQMLVVAMPFYLINWVPFRAYDPASERFRVRNLIRPPQTRLTPRAHR</sequence>
<accession>A0A2G3PIC0</accession>
<dbReference type="InterPro" id="IPR001173">
    <property type="entry name" value="Glyco_trans_2-like"/>
</dbReference>